<evidence type="ECO:0000259" key="3">
    <source>
        <dbReference type="Pfam" id="PF08386"/>
    </source>
</evidence>
<reference evidence="4" key="2">
    <citation type="submission" date="2020-09" db="EMBL/GenBank/DDBJ databases">
        <authorList>
            <person name="Sun Q."/>
            <person name="Kim S."/>
        </authorList>
    </citation>
    <scope>NUCLEOTIDE SEQUENCE</scope>
    <source>
        <strain evidence="4">KCTC 12988</strain>
    </source>
</reference>
<dbReference type="InterPro" id="IPR000073">
    <property type="entry name" value="AB_hydrolase_1"/>
</dbReference>
<dbReference type="PANTHER" id="PTHR43433:SF4">
    <property type="entry name" value="NON-HEME CHLOROPEROXIDASE-RELATED"/>
    <property type="match status" value="1"/>
</dbReference>
<feature type="transmembrane region" description="Helical" evidence="1">
    <location>
        <begin position="347"/>
        <end position="371"/>
    </location>
</feature>
<feature type="domain" description="AB hydrolase-1" evidence="2">
    <location>
        <begin position="66"/>
        <end position="216"/>
    </location>
</feature>
<dbReference type="EMBL" id="BMXI01000017">
    <property type="protein sequence ID" value="GHC63771.1"/>
    <property type="molecule type" value="Genomic_DNA"/>
</dbReference>
<organism evidence="4 5">
    <name type="scientific">Roseibacillus persicicus</name>
    <dbReference type="NCBI Taxonomy" id="454148"/>
    <lineage>
        <taxon>Bacteria</taxon>
        <taxon>Pseudomonadati</taxon>
        <taxon>Verrucomicrobiota</taxon>
        <taxon>Verrucomicrobiia</taxon>
        <taxon>Verrucomicrobiales</taxon>
        <taxon>Verrucomicrobiaceae</taxon>
        <taxon>Roseibacillus</taxon>
    </lineage>
</organism>
<evidence type="ECO:0000259" key="2">
    <source>
        <dbReference type="Pfam" id="PF00561"/>
    </source>
</evidence>
<proteinExistence type="predicted"/>
<evidence type="ECO:0000313" key="4">
    <source>
        <dbReference type="EMBL" id="GHC63771.1"/>
    </source>
</evidence>
<dbReference type="RefSeq" id="WP_189572764.1">
    <property type="nucleotide sequence ID" value="NZ_BMXI01000017.1"/>
</dbReference>
<dbReference type="Gene3D" id="3.40.50.1820">
    <property type="entry name" value="alpha/beta hydrolase"/>
    <property type="match status" value="1"/>
</dbReference>
<dbReference type="InterPro" id="IPR013595">
    <property type="entry name" value="Pept_S33_TAP-like_C"/>
</dbReference>
<dbReference type="Pfam" id="PF00561">
    <property type="entry name" value="Abhydrolase_1"/>
    <property type="match status" value="1"/>
</dbReference>
<keyword evidence="1" id="KW-1133">Transmembrane helix</keyword>
<dbReference type="Pfam" id="PF08386">
    <property type="entry name" value="Abhydrolase_4"/>
    <property type="match status" value="1"/>
</dbReference>
<evidence type="ECO:0000313" key="5">
    <source>
        <dbReference type="Proteomes" id="UP000644507"/>
    </source>
</evidence>
<evidence type="ECO:0008006" key="6">
    <source>
        <dbReference type="Google" id="ProtNLM"/>
    </source>
</evidence>
<dbReference type="SUPFAM" id="SSF53474">
    <property type="entry name" value="alpha/beta-Hydrolases"/>
    <property type="match status" value="1"/>
</dbReference>
<keyword evidence="1" id="KW-0472">Membrane</keyword>
<keyword evidence="5" id="KW-1185">Reference proteome</keyword>
<evidence type="ECO:0000256" key="1">
    <source>
        <dbReference type="SAM" id="Phobius"/>
    </source>
</evidence>
<comment type="caution">
    <text evidence="4">The sequence shown here is derived from an EMBL/GenBank/DDBJ whole genome shotgun (WGS) entry which is preliminary data.</text>
</comment>
<dbReference type="PRINTS" id="PR00111">
    <property type="entry name" value="ABHYDROLASE"/>
</dbReference>
<keyword evidence="1" id="KW-0812">Transmembrane</keyword>
<feature type="transmembrane region" description="Helical" evidence="1">
    <location>
        <begin position="391"/>
        <end position="410"/>
    </location>
</feature>
<dbReference type="Proteomes" id="UP000644507">
    <property type="component" value="Unassembled WGS sequence"/>
</dbReference>
<protein>
    <recommendedName>
        <fullName evidence="6">AB hydrolase-1 domain-containing protein</fullName>
    </recommendedName>
</protein>
<gene>
    <name evidence="4" type="ORF">GCM10007100_34160</name>
</gene>
<accession>A0A918TZH6</accession>
<name>A0A918TZH6_9BACT</name>
<dbReference type="AlphaFoldDB" id="A0A918TZH6"/>
<reference evidence="4" key="1">
    <citation type="journal article" date="2014" name="Int. J. Syst. Evol. Microbiol.">
        <title>Complete genome sequence of Corynebacterium casei LMG S-19264T (=DSM 44701T), isolated from a smear-ripened cheese.</title>
        <authorList>
            <consortium name="US DOE Joint Genome Institute (JGI-PGF)"/>
            <person name="Walter F."/>
            <person name="Albersmeier A."/>
            <person name="Kalinowski J."/>
            <person name="Ruckert C."/>
        </authorList>
    </citation>
    <scope>NUCLEOTIDE SEQUENCE</scope>
    <source>
        <strain evidence="4">KCTC 12988</strain>
    </source>
</reference>
<dbReference type="PANTHER" id="PTHR43433">
    <property type="entry name" value="HYDROLASE, ALPHA/BETA FOLD FAMILY PROTEIN"/>
    <property type="match status" value="1"/>
</dbReference>
<sequence>MESKSPSFWKQHWRKLVAGYLVLLLASHLVVFFSKKGPEEEPAHRVVTEDGLVIAYSEWGERVGVPLILSHGSPGGGGSDFEVFARELAKERWVIAPDRWGFGQSTKDVDDYSFIADAEAIATLMAALEIPEVDAMGWSYGGGVVLELARRHPDSVRSLGLLGAIGIQEGEGSGSYAVEQAKYFLMKLAVVALPEVVPHFGLAGDRMKRRAFVRDFQDADMRPMRGLMESLEKPVLIVHGEDDPMVPAWVAEEHHRLLGNSRLVVLEGSHFFPMGGEGVEAAVKEVNSFLNAVALGEEVNGESYQSRRTNMKALWPGGPSLRGWKPWWLVMLVSGALAWRFPRTTVFLAGCVGSLLLFDGLLALGAVLLVLLGKRFFGKKPTKRRPRWKRFLLVVDFLAGSVLGGLLLRLG</sequence>
<feature type="domain" description="Peptidase S33 tripeptidyl aminopeptidase-like C-terminal" evidence="3">
    <location>
        <begin position="232"/>
        <end position="291"/>
    </location>
</feature>
<dbReference type="InterPro" id="IPR029058">
    <property type="entry name" value="AB_hydrolase_fold"/>
</dbReference>
<dbReference type="InterPro" id="IPR050471">
    <property type="entry name" value="AB_hydrolase"/>
</dbReference>